<feature type="domain" description="HTH myb-type" evidence="8">
    <location>
        <begin position="9"/>
        <end position="62"/>
    </location>
</feature>
<dbReference type="CDD" id="cd00167">
    <property type="entry name" value="SANT"/>
    <property type="match status" value="2"/>
</dbReference>
<keyword evidence="4" id="KW-0238">DNA-binding</keyword>
<sequence>MGRAPCCDKTKVKRGPWSPEEDNILKNYLEKNGTGGNWISLPQKADLRRCGKSCRLRWLNYLRPDIKHGGFTEEEDNIILTLYRQIGSRWSVIAANLPGRTDNDVKNHWNTKLKKKHLASQNNNFLDIGYNFTNNINSSDLNHNYSRNYHGKLDYSNTFTSHMDPNVTNYSSKNCDQFPFPTLMEIQENDATIQSIQEDSSLDSCQIFQKCVTFEETNTCASTFLKSTNNTGCNYMDLSSGISSSSSYYDDILENGFDFQENDIGGVDPNSSYYNNILEIDQLFKEFEN</sequence>
<accession>A0ABD2QW96</accession>
<evidence type="ECO:0000313" key="9">
    <source>
        <dbReference type="EMBL" id="KAL3322946.1"/>
    </source>
</evidence>
<dbReference type="AlphaFoldDB" id="A0ABD2QW96"/>
<keyword evidence="5" id="KW-0804">Transcription</keyword>
<keyword evidence="10" id="KW-1185">Reference proteome</keyword>
<dbReference type="InterPro" id="IPR009057">
    <property type="entry name" value="Homeodomain-like_sf"/>
</dbReference>
<evidence type="ECO:0000256" key="6">
    <source>
        <dbReference type="ARBA" id="ARBA00023242"/>
    </source>
</evidence>
<comment type="subcellular location">
    <subcellularLocation>
        <location evidence="1">Nucleus</location>
    </subcellularLocation>
</comment>
<evidence type="ECO:0000256" key="4">
    <source>
        <dbReference type="ARBA" id="ARBA00023125"/>
    </source>
</evidence>
<evidence type="ECO:0000259" key="8">
    <source>
        <dbReference type="PROSITE" id="PS51294"/>
    </source>
</evidence>
<dbReference type="EMBL" id="JBJKTR010000024">
    <property type="protein sequence ID" value="KAL3322946.1"/>
    <property type="molecule type" value="Genomic_DNA"/>
</dbReference>
<dbReference type="FunFam" id="1.10.10.60:FF:000015">
    <property type="entry name" value="Transcription factor RAX3"/>
    <property type="match status" value="1"/>
</dbReference>
<evidence type="ECO:0000256" key="2">
    <source>
        <dbReference type="ARBA" id="ARBA00022737"/>
    </source>
</evidence>
<dbReference type="GO" id="GO:0000976">
    <property type="term" value="F:transcription cis-regulatory region binding"/>
    <property type="evidence" value="ECO:0007669"/>
    <property type="project" value="UniProtKB-ARBA"/>
</dbReference>
<dbReference type="PANTHER" id="PTHR48000:SF59">
    <property type="entry name" value="TRANSCRIPTION FACTOR RAX2-LIKE"/>
    <property type="match status" value="1"/>
</dbReference>
<dbReference type="SUPFAM" id="SSF46689">
    <property type="entry name" value="Homeodomain-like"/>
    <property type="match status" value="1"/>
</dbReference>
<gene>
    <name evidence="9" type="ORF">AABB24_040177</name>
</gene>
<reference evidence="9 10" key="1">
    <citation type="submission" date="2024-05" db="EMBL/GenBank/DDBJ databases">
        <title>De novo assembly of an allotetraploid wild potato.</title>
        <authorList>
            <person name="Hosaka A.J."/>
        </authorList>
    </citation>
    <scope>NUCLEOTIDE SEQUENCE [LARGE SCALE GENOMIC DNA]</scope>
    <source>
        <tissue evidence="9">Young leaves</tissue>
    </source>
</reference>
<dbReference type="Proteomes" id="UP001627284">
    <property type="component" value="Unassembled WGS sequence"/>
</dbReference>
<evidence type="ECO:0000313" key="10">
    <source>
        <dbReference type="Proteomes" id="UP001627284"/>
    </source>
</evidence>
<comment type="caution">
    <text evidence="9">The sequence shown here is derived from an EMBL/GenBank/DDBJ whole genome shotgun (WGS) entry which is preliminary data.</text>
</comment>
<dbReference type="PROSITE" id="PS51294">
    <property type="entry name" value="HTH_MYB"/>
    <property type="match status" value="2"/>
</dbReference>
<evidence type="ECO:0000256" key="3">
    <source>
        <dbReference type="ARBA" id="ARBA00023015"/>
    </source>
</evidence>
<keyword evidence="3" id="KW-0805">Transcription regulation</keyword>
<dbReference type="GO" id="GO:0005634">
    <property type="term" value="C:nucleus"/>
    <property type="evidence" value="ECO:0007669"/>
    <property type="project" value="UniProtKB-SubCell"/>
</dbReference>
<feature type="domain" description="HTH myb-type" evidence="8">
    <location>
        <begin position="63"/>
        <end position="117"/>
    </location>
</feature>
<dbReference type="PANTHER" id="PTHR48000">
    <property type="entry name" value="OS09G0431300 PROTEIN"/>
    <property type="match status" value="1"/>
</dbReference>
<organism evidence="9 10">
    <name type="scientific">Solanum stoloniferum</name>
    <dbReference type="NCBI Taxonomy" id="62892"/>
    <lineage>
        <taxon>Eukaryota</taxon>
        <taxon>Viridiplantae</taxon>
        <taxon>Streptophyta</taxon>
        <taxon>Embryophyta</taxon>
        <taxon>Tracheophyta</taxon>
        <taxon>Spermatophyta</taxon>
        <taxon>Magnoliopsida</taxon>
        <taxon>eudicotyledons</taxon>
        <taxon>Gunneridae</taxon>
        <taxon>Pentapetalae</taxon>
        <taxon>asterids</taxon>
        <taxon>lamiids</taxon>
        <taxon>Solanales</taxon>
        <taxon>Solanaceae</taxon>
        <taxon>Solanoideae</taxon>
        <taxon>Solaneae</taxon>
        <taxon>Solanum</taxon>
    </lineage>
</organism>
<name>A0ABD2QW96_9SOLN</name>
<dbReference type="Gene3D" id="1.10.10.60">
    <property type="entry name" value="Homeodomain-like"/>
    <property type="match status" value="2"/>
</dbReference>
<protein>
    <submittedName>
        <fullName evidence="9">Uncharacterized protein</fullName>
    </submittedName>
</protein>
<dbReference type="PROSITE" id="PS50090">
    <property type="entry name" value="MYB_LIKE"/>
    <property type="match status" value="2"/>
</dbReference>
<keyword evidence="6" id="KW-0539">Nucleus</keyword>
<keyword evidence="2" id="KW-0677">Repeat</keyword>
<proteinExistence type="predicted"/>
<evidence type="ECO:0000259" key="7">
    <source>
        <dbReference type="PROSITE" id="PS50090"/>
    </source>
</evidence>
<dbReference type="GO" id="GO:0010597">
    <property type="term" value="P:green leaf volatile biosynthetic process"/>
    <property type="evidence" value="ECO:0007669"/>
    <property type="project" value="UniProtKB-ARBA"/>
</dbReference>
<dbReference type="InterPro" id="IPR001005">
    <property type="entry name" value="SANT/Myb"/>
</dbReference>
<evidence type="ECO:0000256" key="5">
    <source>
        <dbReference type="ARBA" id="ARBA00023163"/>
    </source>
</evidence>
<dbReference type="Pfam" id="PF00249">
    <property type="entry name" value="Myb_DNA-binding"/>
    <property type="match status" value="2"/>
</dbReference>
<evidence type="ECO:0000256" key="1">
    <source>
        <dbReference type="ARBA" id="ARBA00004123"/>
    </source>
</evidence>
<feature type="domain" description="Myb-like" evidence="7">
    <location>
        <begin position="63"/>
        <end position="113"/>
    </location>
</feature>
<dbReference type="InterPro" id="IPR017930">
    <property type="entry name" value="Myb_dom"/>
</dbReference>
<dbReference type="SMART" id="SM00717">
    <property type="entry name" value="SANT"/>
    <property type="match status" value="2"/>
</dbReference>
<feature type="domain" description="Myb-like" evidence="7">
    <location>
        <begin position="9"/>
        <end position="62"/>
    </location>
</feature>